<dbReference type="Gene3D" id="1.10.10.10">
    <property type="entry name" value="Winged helix-like DNA-binding domain superfamily/Winged helix DNA-binding domain"/>
    <property type="match status" value="3"/>
</dbReference>
<evidence type="ECO:0000259" key="6">
    <source>
        <dbReference type="Pfam" id="PF02631"/>
    </source>
</evidence>
<dbReference type="InterPro" id="IPR053925">
    <property type="entry name" value="RecX_HTH_3rd"/>
</dbReference>
<dbReference type="HOGENOM" id="CLU_066607_3_1_4"/>
<dbReference type="KEGG" id="shd:SUTH_03468"/>
<feature type="domain" description="RecX first three-helical" evidence="8">
    <location>
        <begin position="5"/>
        <end position="42"/>
    </location>
</feature>
<dbReference type="AlphaFoldDB" id="W0SN47"/>
<evidence type="ECO:0000259" key="7">
    <source>
        <dbReference type="Pfam" id="PF21981"/>
    </source>
</evidence>
<sequence length="148" mass="16561">MSSLRQRAIRLLAQREHTKLELARKLAAHGTSDEIDTVLAELETSQLQSDSRAAESYVRSHASRLGASRLRQNLKTRGVNGELIDVQLAQGALPDELERARAVWSRKFSAAPGDAREWARQARFLQSRGFATDIIRRLLKEPMGAAEE</sequence>
<evidence type="ECO:0000256" key="4">
    <source>
        <dbReference type="ARBA" id="ARBA00022490"/>
    </source>
</evidence>
<evidence type="ECO:0000256" key="2">
    <source>
        <dbReference type="ARBA" id="ARBA00009695"/>
    </source>
</evidence>
<dbReference type="Pfam" id="PF21981">
    <property type="entry name" value="RecX_HTH3"/>
    <property type="match status" value="1"/>
</dbReference>
<comment type="similarity">
    <text evidence="2 5">Belongs to the RecX family.</text>
</comment>
<protein>
    <recommendedName>
        <fullName evidence="3 5">Regulatory protein RecX</fullName>
    </recommendedName>
</protein>
<evidence type="ECO:0000313" key="10">
    <source>
        <dbReference type="Proteomes" id="UP000031637"/>
    </source>
</evidence>
<dbReference type="Pfam" id="PF21982">
    <property type="entry name" value="RecX_HTH1"/>
    <property type="match status" value="1"/>
</dbReference>
<keyword evidence="4 5" id="KW-0963">Cytoplasm</keyword>
<feature type="domain" description="RecX second three-helical" evidence="6">
    <location>
        <begin position="49"/>
        <end position="85"/>
    </location>
</feature>
<evidence type="ECO:0000256" key="3">
    <source>
        <dbReference type="ARBA" id="ARBA00018111"/>
    </source>
</evidence>
<dbReference type="InterPro" id="IPR053924">
    <property type="entry name" value="RecX_HTH_2nd"/>
</dbReference>
<evidence type="ECO:0000256" key="1">
    <source>
        <dbReference type="ARBA" id="ARBA00004496"/>
    </source>
</evidence>
<dbReference type="Proteomes" id="UP000031637">
    <property type="component" value="Chromosome"/>
</dbReference>
<name>W0SN47_9PROT</name>
<evidence type="ECO:0000313" key="9">
    <source>
        <dbReference type="EMBL" id="BAO31238.1"/>
    </source>
</evidence>
<dbReference type="PANTHER" id="PTHR33602">
    <property type="entry name" value="REGULATORY PROTEIN RECX FAMILY PROTEIN"/>
    <property type="match status" value="1"/>
</dbReference>
<reference evidence="9 10" key="1">
    <citation type="journal article" date="2014" name="Syst. Appl. Microbiol.">
        <title>Complete genomes of freshwater sulfur oxidizers Sulfuricella denitrificans skB26 and Sulfuritalea hydrogenivorans sk43H: genetic insights into the sulfur oxidation pathway of betaproteobacteria.</title>
        <authorList>
            <person name="Watanabe T."/>
            <person name="Kojima H."/>
            <person name="Fukui M."/>
        </authorList>
    </citation>
    <scope>NUCLEOTIDE SEQUENCE [LARGE SCALE GENOMIC DNA]</scope>
    <source>
        <strain evidence="9">DSM22779</strain>
    </source>
</reference>
<feature type="domain" description="RecX third three-helical" evidence="7">
    <location>
        <begin position="95"/>
        <end position="139"/>
    </location>
</feature>
<dbReference type="HAMAP" id="MF_01114">
    <property type="entry name" value="RecX"/>
    <property type="match status" value="1"/>
</dbReference>
<dbReference type="EMBL" id="AP012547">
    <property type="protein sequence ID" value="BAO31238.1"/>
    <property type="molecule type" value="Genomic_DNA"/>
</dbReference>
<dbReference type="InterPro" id="IPR036388">
    <property type="entry name" value="WH-like_DNA-bd_sf"/>
</dbReference>
<organism evidence="9 10">
    <name type="scientific">Sulfuritalea hydrogenivorans sk43H</name>
    <dbReference type="NCBI Taxonomy" id="1223802"/>
    <lineage>
        <taxon>Bacteria</taxon>
        <taxon>Pseudomonadati</taxon>
        <taxon>Pseudomonadota</taxon>
        <taxon>Betaproteobacteria</taxon>
        <taxon>Nitrosomonadales</taxon>
        <taxon>Sterolibacteriaceae</taxon>
        <taxon>Sulfuritalea</taxon>
    </lineage>
</organism>
<comment type="function">
    <text evidence="5">Modulates RecA activity.</text>
</comment>
<dbReference type="GO" id="GO:0005737">
    <property type="term" value="C:cytoplasm"/>
    <property type="evidence" value="ECO:0007669"/>
    <property type="project" value="UniProtKB-SubCell"/>
</dbReference>
<proteinExistence type="inferred from homology"/>
<keyword evidence="10" id="KW-1185">Reference proteome</keyword>
<evidence type="ECO:0000259" key="8">
    <source>
        <dbReference type="Pfam" id="PF21982"/>
    </source>
</evidence>
<accession>W0SN47</accession>
<dbReference type="Pfam" id="PF02631">
    <property type="entry name" value="RecX_HTH2"/>
    <property type="match status" value="1"/>
</dbReference>
<dbReference type="InterPro" id="IPR003783">
    <property type="entry name" value="Regulatory_RecX"/>
</dbReference>
<dbReference type="STRING" id="1223802.SUTH_03468"/>
<dbReference type="PANTHER" id="PTHR33602:SF1">
    <property type="entry name" value="REGULATORY PROTEIN RECX FAMILY PROTEIN"/>
    <property type="match status" value="1"/>
</dbReference>
<comment type="subcellular location">
    <subcellularLocation>
        <location evidence="1 5">Cytoplasm</location>
    </subcellularLocation>
</comment>
<gene>
    <name evidence="5" type="primary">recX</name>
    <name evidence="9" type="ORF">SUTH_03468</name>
</gene>
<dbReference type="InterPro" id="IPR053926">
    <property type="entry name" value="RecX_HTH_1st"/>
</dbReference>
<dbReference type="GO" id="GO:0006282">
    <property type="term" value="P:regulation of DNA repair"/>
    <property type="evidence" value="ECO:0007669"/>
    <property type="project" value="UniProtKB-UniRule"/>
</dbReference>
<dbReference type="RefSeq" id="WP_041101024.1">
    <property type="nucleotide sequence ID" value="NZ_AP012547.1"/>
</dbReference>
<evidence type="ECO:0000256" key="5">
    <source>
        <dbReference type="HAMAP-Rule" id="MF_01114"/>
    </source>
</evidence>